<organism evidence="2">
    <name type="scientific">Nothobranchius korthausae</name>
    <dbReference type="NCBI Taxonomy" id="1143690"/>
    <lineage>
        <taxon>Eukaryota</taxon>
        <taxon>Metazoa</taxon>
        <taxon>Chordata</taxon>
        <taxon>Craniata</taxon>
        <taxon>Vertebrata</taxon>
        <taxon>Euteleostomi</taxon>
        <taxon>Actinopterygii</taxon>
        <taxon>Neopterygii</taxon>
        <taxon>Teleostei</taxon>
        <taxon>Neoteleostei</taxon>
        <taxon>Acanthomorphata</taxon>
        <taxon>Ovalentaria</taxon>
        <taxon>Atherinomorphae</taxon>
        <taxon>Cyprinodontiformes</taxon>
        <taxon>Nothobranchiidae</taxon>
        <taxon>Nothobranchius</taxon>
    </lineage>
</organism>
<proteinExistence type="predicted"/>
<dbReference type="EMBL" id="HAEC01007203">
    <property type="protein sequence ID" value="SBQ75341.1"/>
    <property type="molecule type" value="Transcribed_RNA"/>
</dbReference>
<feature type="region of interest" description="Disordered" evidence="1">
    <location>
        <begin position="1"/>
        <end position="53"/>
    </location>
</feature>
<reference evidence="2" key="1">
    <citation type="submission" date="2016-05" db="EMBL/GenBank/DDBJ databases">
        <authorList>
            <person name="Lavstsen T."/>
            <person name="Jespersen J.S."/>
        </authorList>
    </citation>
    <scope>NUCLEOTIDE SEQUENCE</scope>
    <source>
        <tissue evidence="2">Brain</tissue>
    </source>
</reference>
<evidence type="ECO:0000256" key="1">
    <source>
        <dbReference type="SAM" id="MobiDB-lite"/>
    </source>
</evidence>
<reference evidence="2" key="2">
    <citation type="submission" date="2016-06" db="EMBL/GenBank/DDBJ databases">
        <title>The genome of a short-lived fish provides insights into sex chromosome evolution and the genetic control of aging.</title>
        <authorList>
            <person name="Reichwald K."/>
            <person name="Felder M."/>
            <person name="Petzold A."/>
            <person name="Koch P."/>
            <person name="Groth M."/>
            <person name="Platzer M."/>
        </authorList>
    </citation>
    <scope>NUCLEOTIDE SEQUENCE</scope>
    <source>
        <tissue evidence="2">Brain</tissue>
    </source>
</reference>
<name>A0A1A8GTT5_9TELE</name>
<feature type="compositionally biased region" description="Gly residues" evidence="1">
    <location>
        <begin position="1"/>
        <end position="10"/>
    </location>
</feature>
<sequence length="77" mass="8259">RHGEQQGGLGQKPVCVPAPTTAEEHPVDLQLVPGPASSAGPNRRMEEDGQGDGSLLHVALLHHVLLHEHPDPRKSRL</sequence>
<accession>A0A1A8GTT5</accession>
<feature type="non-terminal residue" evidence="2">
    <location>
        <position position="1"/>
    </location>
</feature>
<feature type="non-terminal residue" evidence="2">
    <location>
        <position position="77"/>
    </location>
</feature>
<gene>
    <name evidence="2" type="primary">CR847523.1</name>
</gene>
<evidence type="ECO:0000313" key="2">
    <source>
        <dbReference type="EMBL" id="SBQ75341.1"/>
    </source>
</evidence>
<dbReference type="AlphaFoldDB" id="A0A1A8GTT5"/>
<protein>
    <submittedName>
        <fullName evidence="2">Uncharacterized protein</fullName>
    </submittedName>
</protein>